<dbReference type="GO" id="GO:0020037">
    <property type="term" value="F:heme binding"/>
    <property type="evidence" value="ECO:0007669"/>
    <property type="project" value="InterPro"/>
</dbReference>
<dbReference type="SUPFAM" id="SSF48264">
    <property type="entry name" value="Cytochrome P450"/>
    <property type="match status" value="1"/>
</dbReference>
<reference evidence="1 2" key="1">
    <citation type="submission" date="2019-12" db="EMBL/GenBank/DDBJ databases">
        <authorList>
            <person name="Alioto T."/>
            <person name="Alioto T."/>
            <person name="Gomez Garrido J."/>
        </authorList>
    </citation>
    <scope>NUCLEOTIDE SEQUENCE [LARGE SCALE GENOMIC DNA]</scope>
</reference>
<evidence type="ECO:0000313" key="2">
    <source>
        <dbReference type="Proteomes" id="UP000594638"/>
    </source>
</evidence>
<comment type="caution">
    <text evidence="1">The sequence shown here is derived from an EMBL/GenBank/DDBJ whole genome shotgun (WGS) entry which is preliminary data.</text>
</comment>
<dbReference type="GO" id="GO:0016705">
    <property type="term" value="F:oxidoreductase activity, acting on paired donors, with incorporation or reduction of molecular oxygen"/>
    <property type="evidence" value="ECO:0007669"/>
    <property type="project" value="InterPro"/>
</dbReference>
<gene>
    <name evidence="1" type="ORF">OLEA9_A074042</name>
</gene>
<proteinExistence type="predicted"/>
<dbReference type="Gene3D" id="1.10.630.10">
    <property type="entry name" value="Cytochrome P450"/>
    <property type="match status" value="1"/>
</dbReference>
<dbReference type="Proteomes" id="UP000594638">
    <property type="component" value="Unassembled WGS sequence"/>
</dbReference>
<dbReference type="GO" id="GO:0005506">
    <property type="term" value="F:iron ion binding"/>
    <property type="evidence" value="ECO:0007669"/>
    <property type="project" value="InterPro"/>
</dbReference>
<sequence>MRANTGDRWIAERTKRYGPISKLSLFGKPSVFIHGQAANKLVFTSDDSIMNKHQTESIKMILGNRACWNSVVKIISEFLEDCGRSPVSFPFTRFSQSLKASAKVQTMLKNLVREKRVEVENGASSHQTSLPAYAAFTEKMTENWYQKTRVYPRSCSLWSRGMTLQPS</sequence>
<keyword evidence="2" id="KW-1185">Reference proteome</keyword>
<dbReference type="AlphaFoldDB" id="A0A8S0UYB7"/>
<name>A0A8S0UYB7_OLEEU</name>
<accession>A0A8S0UYB7</accession>
<dbReference type="EMBL" id="CACTIH010009058">
    <property type="protein sequence ID" value="CAA3021660.1"/>
    <property type="molecule type" value="Genomic_DNA"/>
</dbReference>
<evidence type="ECO:0000313" key="1">
    <source>
        <dbReference type="EMBL" id="CAA3021660.1"/>
    </source>
</evidence>
<protein>
    <submittedName>
        <fullName evidence="1">Cytochrome P450 716B1-like</fullName>
    </submittedName>
</protein>
<organism evidence="1 2">
    <name type="scientific">Olea europaea subsp. europaea</name>
    <dbReference type="NCBI Taxonomy" id="158383"/>
    <lineage>
        <taxon>Eukaryota</taxon>
        <taxon>Viridiplantae</taxon>
        <taxon>Streptophyta</taxon>
        <taxon>Embryophyta</taxon>
        <taxon>Tracheophyta</taxon>
        <taxon>Spermatophyta</taxon>
        <taxon>Magnoliopsida</taxon>
        <taxon>eudicotyledons</taxon>
        <taxon>Gunneridae</taxon>
        <taxon>Pentapetalae</taxon>
        <taxon>asterids</taxon>
        <taxon>lamiids</taxon>
        <taxon>Lamiales</taxon>
        <taxon>Oleaceae</taxon>
        <taxon>Oleeae</taxon>
        <taxon>Olea</taxon>
    </lineage>
</organism>
<dbReference type="Gramene" id="OE9A074042T1">
    <property type="protein sequence ID" value="OE9A074042C1"/>
    <property type="gene ID" value="OE9A074042"/>
</dbReference>
<dbReference type="InterPro" id="IPR036396">
    <property type="entry name" value="Cyt_P450_sf"/>
</dbReference>
<dbReference type="GO" id="GO:0004497">
    <property type="term" value="F:monooxygenase activity"/>
    <property type="evidence" value="ECO:0007669"/>
    <property type="project" value="InterPro"/>
</dbReference>
<dbReference type="OrthoDB" id="3945418at2759"/>